<dbReference type="KEGG" id="cfer:D4Z93_04070"/>
<evidence type="ECO:0000256" key="4">
    <source>
        <dbReference type="ARBA" id="ARBA00023235"/>
    </source>
</evidence>
<keyword evidence="4" id="KW-0413">Isomerase</keyword>
<keyword evidence="5" id="KW-0802">TPR repeat</keyword>
<dbReference type="PANTHER" id="PTHR46512:SF9">
    <property type="entry name" value="PEPTIDYLPROLYL ISOMERASE"/>
    <property type="match status" value="1"/>
</dbReference>
<keyword evidence="3" id="KW-0697">Rotamase</keyword>
<comment type="catalytic activity">
    <reaction evidence="1">
        <text>[protein]-peptidylproline (omega=180) = [protein]-peptidylproline (omega=0)</text>
        <dbReference type="Rhea" id="RHEA:16237"/>
        <dbReference type="Rhea" id="RHEA-COMP:10747"/>
        <dbReference type="Rhea" id="RHEA-COMP:10748"/>
        <dbReference type="ChEBI" id="CHEBI:83833"/>
        <dbReference type="ChEBI" id="CHEBI:83834"/>
        <dbReference type="EC" id="5.2.1.8"/>
    </reaction>
</comment>
<evidence type="ECO:0000256" key="3">
    <source>
        <dbReference type="ARBA" id="ARBA00023110"/>
    </source>
</evidence>
<dbReference type="AlphaFoldDB" id="A0A386H218"/>
<evidence type="ECO:0000313" key="6">
    <source>
        <dbReference type="EMBL" id="AYD39739.1"/>
    </source>
</evidence>
<reference evidence="6 7" key="1">
    <citation type="journal article" date="2019" name="Int. J. Syst. Evol. Microbiol.">
        <title>Clostridium fermenticellae sp. nov., isolated from the mud in a fermentation cellar for the production of the Chinese liquor, baijiu.</title>
        <authorList>
            <person name="Xu P.X."/>
            <person name="Chai L.J."/>
            <person name="Qiu T."/>
            <person name="Zhang X.J."/>
            <person name="Lu Z.M."/>
            <person name="Xiao C."/>
            <person name="Wang S.T."/>
            <person name="Shen C.H."/>
            <person name="Shi J.S."/>
            <person name="Xu Z.H."/>
        </authorList>
    </citation>
    <scope>NUCLEOTIDE SEQUENCE [LARGE SCALE GENOMIC DNA]</scope>
    <source>
        <strain evidence="6 7">JN500901</strain>
    </source>
</reference>
<dbReference type="InterPro" id="IPR011990">
    <property type="entry name" value="TPR-like_helical_dom_sf"/>
</dbReference>
<sequence>MNYFQMGNDYYNSKDYKNAIYMYEKAIIKKDNVSSALYNSAVCFIKLKNYKKAIELLKSAISLKKDNKYFFNLGYCYTMIKDNKKALLYFNTAWCLNNNDLDCEKAINKIMKSYSSKS</sequence>
<evidence type="ECO:0000256" key="1">
    <source>
        <dbReference type="ARBA" id="ARBA00000971"/>
    </source>
</evidence>
<dbReference type="Pfam" id="PF12895">
    <property type="entry name" value="ANAPC3"/>
    <property type="match status" value="1"/>
</dbReference>
<dbReference type="RefSeq" id="WP_119970616.1">
    <property type="nucleotide sequence ID" value="NZ_CP032416.1"/>
</dbReference>
<dbReference type="PROSITE" id="PS50005">
    <property type="entry name" value="TPR"/>
    <property type="match status" value="1"/>
</dbReference>
<dbReference type="EMBL" id="CP032416">
    <property type="protein sequence ID" value="AYD39739.1"/>
    <property type="molecule type" value="Genomic_DNA"/>
</dbReference>
<proteinExistence type="predicted"/>
<dbReference type="InterPro" id="IPR019734">
    <property type="entry name" value="TPR_rpt"/>
</dbReference>
<protein>
    <recommendedName>
        <fullName evidence="2">peptidylprolyl isomerase</fullName>
        <ecNumber evidence="2">5.2.1.8</ecNumber>
    </recommendedName>
</protein>
<keyword evidence="7" id="KW-1185">Reference proteome</keyword>
<dbReference type="SMART" id="SM00028">
    <property type="entry name" value="TPR"/>
    <property type="match status" value="3"/>
</dbReference>
<dbReference type="PANTHER" id="PTHR46512">
    <property type="entry name" value="PEPTIDYLPROLYL ISOMERASE"/>
    <property type="match status" value="1"/>
</dbReference>
<name>A0A386H218_9CLOT</name>
<dbReference type="InterPro" id="IPR050754">
    <property type="entry name" value="FKBP4/5/8-like"/>
</dbReference>
<organism evidence="6 7">
    <name type="scientific">Clostridium fermenticellae</name>
    <dbReference type="NCBI Taxonomy" id="2068654"/>
    <lineage>
        <taxon>Bacteria</taxon>
        <taxon>Bacillati</taxon>
        <taxon>Bacillota</taxon>
        <taxon>Clostridia</taxon>
        <taxon>Eubacteriales</taxon>
        <taxon>Clostridiaceae</taxon>
        <taxon>Clostridium</taxon>
    </lineage>
</organism>
<dbReference type="EC" id="5.2.1.8" evidence="2"/>
<evidence type="ECO:0000256" key="2">
    <source>
        <dbReference type="ARBA" id="ARBA00013194"/>
    </source>
</evidence>
<accession>A0A386H218</accession>
<evidence type="ECO:0000256" key="5">
    <source>
        <dbReference type="PROSITE-ProRule" id="PRU00339"/>
    </source>
</evidence>
<dbReference type="Proteomes" id="UP000266301">
    <property type="component" value="Chromosome"/>
</dbReference>
<dbReference type="Gene3D" id="1.25.40.10">
    <property type="entry name" value="Tetratricopeptide repeat domain"/>
    <property type="match status" value="1"/>
</dbReference>
<feature type="repeat" description="TPR" evidence="5">
    <location>
        <begin position="34"/>
        <end position="67"/>
    </location>
</feature>
<dbReference type="SUPFAM" id="SSF48452">
    <property type="entry name" value="TPR-like"/>
    <property type="match status" value="1"/>
</dbReference>
<evidence type="ECO:0000313" key="7">
    <source>
        <dbReference type="Proteomes" id="UP000266301"/>
    </source>
</evidence>
<gene>
    <name evidence="6" type="ORF">D4Z93_04070</name>
</gene>
<dbReference type="GO" id="GO:0003755">
    <property type="term" value="F:peptidyl-prolyl cis-trans isomerase activity"/>
    <property type="evidence" value="ECO:0007669"/>
    <property type="project" value="UniProtKB-EC"/>
</dbReference>
<dbReference type="OrthoDB" id="1907609at2"/>